<evidence type="ECO:0000313" key="1">
    <source>
        <dbReference type="EMBL" id="GAA2096920.1"/>
    </source>
</evidence>
<evidence type="ECO:0000313" key="2">
    <source>
        <dbReference type="Proteomes" id="UP001500984"/>
    </source>
</evidence>
<dbReference type="Proteomes" id="UP001500984">
    <property type="component" value="Unassembled WGS sequence"/>
</dbReference>
<organism evidence="1 2">
    <name type="scientific">Brevibacterium salitolerans</name>
    <dbReference type="NCBI Taxonomy" id="1403566"/>
    <lineage>
        <taxon>Bacteria</taxon>
        <taxon>Bacillati</taxon>
        <taxon>Actinomycetota</taxon>
        <taxon>Actinomycetes</taxon>
        <taxon>Micrococcales</taxon>
        <taxon>Brevibacteriaceae</taxon>
        <taxon>Brevibacterium</taxon>
    </lineage>
</organism>
<dbReference type="EMBL" id="BAAAPZ010000006">
    <property type="protein sequence ID" value="GAA2096920.1"/>
    <property type="molecule type" value="Genomic_DNA"/>
</dbReference>
<protein>
    <recommendedName>
        <fullName evidence="3">DUF559 domain-containing protein</fullName>
    </recommendedName>
</protein>
<keyword evidence="2" id="KW-1185">Reference proteome</keyword>
<sequence length="210" mass="23820">MHVLHRSLIRLAGVKCHRGTQLPDTVTTGGVIVVSALQTLVQLATVLHEKELIIAVESVTGTWHPPTLSPTEITESLHPYRRHRGALTLLRVLDRVRTGVASPKETELRLNIVAWGYPEPTVGHKVWIESIGRHLTPDLAYEEVRTGIEYEGAHHRTSRRQFEKDEDRRCAFRSAGWFIERIYDSGKYLDTMDTVMKRFADLEAGRPLSP</sequence>
<reference evidence="1 2" key="1">
    <citation type="journal article" date="2019" name="Int. J. Syst. Evol. Microbiol.">
        <title>The Global Catalogue of Microorganisms (GCM) 10K type strain sequencing project: providing services to taxonomists for standard genome sequencing and annotation.</title>
        <authorList>
            <consortium name="The Broad Institute Genomics Platform"/>
            <consortium name="The Broad Institute Genome Sequencing Center for Infectious Disease"/>
            <person name="Wu L."/>
            <person name="Ma J."/>
        </authorList>
    </citation>
    <scope>NUCLEOTIDE SEQUENCE [LARGE SCALE GENOMIC DNA]</scope>
    <source>
        <strain evidence="1 2">JCM 15900</strain>
    </source>
</reference>
<proteinExistence type="predicted"/>
<dbReference type="Gene3D" id="3.40.960.10">
    <property type="entry name" value="VSR Endonuclease"/>
    <property type="match status" value="1"/>
</dbReference>
<gene>
    <name evidence="1" type="ORF">GCM10009823_17280</name>
</gene>
<name>A0ABN2WQK0_9MICO</name>
<dbReference type="RefSeq" id="WP_344336892.1">
    <property type="nucleotide sequence ID" value="NZ_BAAAPZ010000006.1"/>
</dbReference>
<accession>A0ABN2WQK0</accession>
<comment type="caution">
    <text evidence="1">The sequence shown here is derived from an EMBL/GenBank/DDBJ whole genome shotgun (WGS) entry which is preliminary data.</text>
</comment>
<evidence type="ECO:0008006" key="3">
    <source>
        <dbReference type="Google" id="ProtNLM"/>
    </source>
</evidence>